<proteinExistence type="predicted"/>
<evidence type="ECO:0000313" key="2">
    <source>
        <dbReference type="EMBL" id="QGM45858.1"/>
    </source>
</evidence>
<feature type="chain" id="PRO_5025494143" description="SH3 domain-containing protein" evidence="1">
    <location>
        <begin position="24"/>
        <end position="125"/>
    </location>
</feature>
<evidence type="ECO:0000256" key="1">
    <source>
        <dbReference type="SAM" id="SignalP"/>
    </source>
</evidence>
<sequence length="125" mass="12874">MSSKMLSILAGIAFVASATSAFAFDAQVTRATPLRTHASPHAGVIEVVPANSIIDMQRCARGWCEASYDGRMGYVYTPVLMNGEPSTPGPTPFEVITAPVTVPVTVVGAAVGAAANVIAPPAHSY</sequence>
<keyword evidence="1" id="KW-0732">Signal</keyword>
<dbReference type="AlphaFoldDB" id="A0A6B8KH20"/>
<dbReference type="OrthoDB" id="8475950at2"/>
<dbReference type="Proteomes" id="UP000309061">
    <property type="component" value="Chromosome"/>
</dbReference>
<organism evidence="2 3">
    <name type="scientific">Methylocystis heyeri</name>
    <dbReference type="NCBI Taxonomy" id="391905"/>
    <lineage>
        <taxon>Bacteria</taxon>
        <taxon>Pseudomonadati</taxon>
        <taxon>Pseudomonadota</taxon>
        <taxon>Alphaproteobacteria</taxon>
        <taxon>Hyphomicrobiales</taxon>
        <taxon>Methylocystaceae</taxon>
        <taxon>Methylocystis</taxon>
    </lineage>
</organism>
<evidence type="ECO:0008006" key="4">
    <source>
        <dbReference type="Google" id="ProtNLM"/>
    </source>
</evidence>
<name>A0A6B8KH20_9HYPH</name>
<gene>
    <name evidence="2" type="ORF">H2LOC_009165</name>
</gene>
<dbReference type="EMBL" id="CP046052">
    <property type="protein sequence ID" value="QGM45858.1"/>
    <property type="molecule type" value="Genomic_DNA"/>
</dbReference>
<evidence type="ECO:0000313" key="3">
    <source>
        <dbReference type="Proteomes" id="UP000309061"/>
    </source>
</evidence>
<dbReference type="RefSeq" id="WP_136496128.1">
    <property type="nucleotide sequence ID" value="NZ_CP046052.1"/>
</dbReference>
<protein>
    <recommendedName>
        <fullName evidence="4">SH3 domain-containing protein</fullName>
    </recommendedName>
</protein>
<reference evidence="2 3" key="1">
    <citation type="submission" date="2019-11" db="EMBL/GenBank/DDBJ databases">
        <title>The genome sequence of Methylocystis heyeri.</title>
        <authorList>
            <person name="Oshkin I.Y."/>
            <person name="Miroshnikov K."/>
            <person name="Dedysh S.N."/>
        </authorList>
    </citation>
    <scope>NUCLEOTIDE SEQUENCE [LARGE SCALE GENOMIC DNA]</scope>
    <source>
        <strain evidence="2 3">H2</strain>
    </source>
</reference>
<keyword evidence="3" id="KW-1185">Reference proteome</keyword>
<accession>A0A6B8KH20</accession>
<dbReference type="KEGG" id="mhey:H2LOC_009165"/>
<feature type="signal peptide" evidence="1">
    <location>
        <begin position="1"/>
        <end position="23"/>
    </location>
</feature>